<name>A0A6A6I2H0_9PLEO</name>
<dbReference type="Proteomes" id="UP000800094">
    <property type="component" value="Unassembled WGS sequence"/>
</dbReference>
<gene>
    <name evidence="3" type="ORF">BU26DRAFT_554599</name>
</gene>
<dbReference type="PANTHER" id="PTHR38886">
    <property type="entry name" value="SESA DOMAIN-CONTAINING PROTEIN"/>
    <property type="match status" value="1"/>
</dbReference>
<accession>A0A6A6I2H0</accession>
<sequence>MAITFGSFGDIIAAVQVACKLVEILSAQRGAKREFRDLIVDLTLFHGLLDQLLSFWQSREQCALLDSLFGILHPVICDAKGEIDACLEKIIAKYGRNLTSKQRCNPRDVGKMLQWHVLERDGITKLQEKLRKSKEVIVMVQGQANAIASERTRALVDERMDALVDAEMESMAKLDERLQHLEEDVEKQTEILHHISDGIGSISLAITPIYETTSNAAAILAKIEAELLAQRTVHCTLDPYMENSALVEDALGWTFRIPLELIVSWNTLHSILLDRFANRPGYHLIKHGRYIMREDLSGMEVHHNRPLNLVLRPGGKVNMCMVYYSREEDAYITICPRCKKSTFCANDTDITCSNPSCGMQIQRVSETIDPSNPSSSLLQAIRASTTPDTDRTTQIEFDDLLPQDLLSPPPEGKEPDDPASVFKRIRYITRWDFRAESRGPLLYRTGEYCWWGSRSVEGIAIRRALIRALDAPLSGELPLYNATLDRAVFLSIMFVGTSVERSRPVLVIFSMRERYRRLAWKCVREIDWVKAERSIVFITSASRMFYGGIWEYVERKRKRA</sequence>
<keyword evidence="4" id="KW-1185">Reference proteome</keyword>
<evidence type="ECO:0000313" key="3">
    <source>
        <dbReference type="EMBL" id="KAF2243770.1"/>
    </source>
</evidence>
<dbReference type="PANTHER" id="PTHR38886:SF1">
    <property type="entry name" value="NACHT-NTPASE AND P-LOOP NTPASES N-TERMINAL DOMAIN-CONTAINING PROTEIN"/>
    <property type="match status" value="1"/>
</dbReference>
<evidence type="ECO:0000256" key="1">
    <source>
        <dbReference type="SAM" id="Coils"/>
    </source>
</evidence>
<dbReference type="AlphaFoldDB" id="A0A6A6I2H0"/>
<evidence type="ECO:0000259" key="2">
    <source>
        <dbReference type="Pfam" id="PF22893"/>
    </source>
</evidence>
<keyword evidence="1" id="KW-0175">Coiled coil</keyword>
<evidence type="ECO:0000313" key="4">
    <source>
        <dbReference type="Proteomes" id="UP000800094"/>
    </source>
</evidence>
<reference evidence="3" key="1">
    <citation type="journal article" date="2020" name="Stud. Mycol.">
        <title>101 Dothideomycetes genomes: a test case for predicting lifestyles and emergence of pathogens.</title>
        <authorList>
            <person name="Haridas S."/>
            <person name="Albert R."/>
            <person name="Binder M."/>
            <person name="Bloem J."/>
            <person name="Labutti K."/>
            <person name="Salamov A."/>
            <person name="Andreopoulos B."/>
            <person name="Baker S."/>
            <person name="Barry K."/>
            <person name="Bills G."/>
            <person name="Bluhm B."/>
            <person name="Cannon C."/>
            <person name="Castanera R."/>
            <person name="Culley D."/>
            <person name="Daum C."/>
            <person name="Ezra D."/>
            <person name="Gonzalez J."/>
            <person name="Henrissat B."/>
            <person name="Kuo A."/>
            <person name="Liang C."/>
            <person name="Lipzen A."/>
            <person name="Lutzoni F."/>
            <person name="Magnuson J."/>
            <person name="Mondo S."/>
            <person name="Nolan M."/>
            <person name="Ohm R."/>
            <person name="Pangilinan J."/>
            <person name="Park H.-J."/>
            <person name="Ramirez L."/>
            <person name="Alfaro M."/>
            <person name="Sun H."/>
            <person name="Tritt A."/>
            <person name="Yoshinaga Y."/>
            <person name="Zwiers L.-H."/>
            <person name="Turgeon B."/>
            <person name="Goodwin S."/>
            <person name="Spatafora J."/>
            <person name="Crous P."/>
            <person name="Grigoriev I."/>
        </authorList>
    </citation>
    <scope>NUCLEOTIDE SEQUENCE</scope>
    <source>
        <strain evidence="3">CBS 122368</strain>
    </source>
</reference>
<dbReference type="RefSeq" id="XP_033678774.1">
    <property type="nucleotide sequence ID" value="XM_033832273.1"/>
</dbReference>
<feature type="coiled-coil region" evidence="1">
    <location>
        <begin position="164"/>
        <end position="191"/>
    </location>
</feature>
<proteinExistence type="predicted"/>
<protein>
    <recommendedName>
        <fullName evidence="2">Ubiquitin-like domain-containing protein</fullName>
    </recommendedName>
</protein>
<dbReference type="Pfam" id="PF22893">
    <property type="entry name" value="ULD_2"/>
    <property type="match status" value="1"/>
</dbReference>
<dbReference type="GeneID" id="54585603"/>
<organism evidence="3 4">
    <name type="scientific">Trematosphaeria pertusa</name>
    <dbReference type="NCBI Taxonomy" id="390896"/>
    <lineage>
        <taxon>Eukaryota</taxon>
        <taxon>Fungi</taxon>
        <taxon>Dikarya</taxon>
        <taxon>Ascomycota</taxon>
        <taxon>Pezizomycotina</taxon>
        <taxon>Dothideomycetes</taxon>
        <taxon>Pleosporomycetidae</taxon>
        <taxon>Pleosporales</taxon>
        <taxon>Massarineae</taxon>
        <taxon>Trematosphaeriaceae</taxon>
        <taxon>Trematosphaeria</taxon>
    </lineage>
</organism>
<dbReference type="InterPro" id="IPR054464">
    <property type="entry name" value="ULD_fung"/>
</dbReference>
<dbReference type="EMBL" id="ML987204">
    <property type="protein sequence ID" value="KAF2243770.1"/>
    <property type="molecule type" value="Genomic_DNA"/>
</dbReference>
<feature type="domain" description="Ubiquitin-like" evidence="2">
    <location>
        <begin position="244"/>
        <end position="322"/>
    </location>
</feature>
<dbReference type="OrthoDB" id="3045089at2759"/>